<evidence type="ECO:0000256" key="5">
    <source>
        <dbReference type="ARBA" id="ARBA00022737"/>
    </source>
</evidence>
<dbReference type="PANTHER" id="PTHR48063:SF112">
    <property type="entry name" value="RECEPTOR LIKE PROTEIN 30-LIKE"/>
    <property type="match status" value="1"/>
</dbReference>
<keyword evidence="8" id="KW-0675">Receptor</keyword>
<evidence type="ECO:0000256" key="4">
    <source>
        <dbReference type="ARBA" id="ARBA00022729"/>
    </source>
</evidence>
<organism evidence="12 13">
    <name type="scientific">Ricinus communis</name>
    <name type="common">Castor bean</name>
    <dbReference type="NCBI Taxonomy" id="3988"/>
    <lineage>
        <taxon>Eukaryota</taxon>
        <taxon>Viridiplantae</taxon>
        <taxon>Streptophyta</taxon>
        <taxon>Embryophyta</taxon>
        <taxon>Tracheophyta</taxon>
        <taxon>Spermatophyta</taxon>
        <taxon>Magnoliopsida</taxon>
        <taxon>eudicotyledons</taxon>
        <taxon>Gunneridae</taxon>
        <taxon>Pentapetalae</taxon>
        <taxon>rosids</taxon>
        <taxon>fabids</taxon>
        <taxon>Malpighiales</taxon>
        <taxon>Euphorbiaceae</taxon>
        <taxon>Acalyphoideae</taxon>
        <taxon>Acalypheae</taxon>
        <taxon>Ricinus</taxon>
    </lineage>
</organism>
<dbReference type="Gene3D" id="3.80.10.10">
    <property type="entry name" value="Ribonuclease Inhibitor"/>
    <property type="match status" value="3"/>
</dbReference>
<dbReference type="Proteomes" id="UP000008311">
    <property type="component" value="Unassembled WGS sequence"/>
</dbReference>
<dbReference type="Pfam" id="PF00560">
    <property type="entry name" value="LRR_1"/>
    <property type="match status" value="6"/>
</dbReference>
<proteinExistence type="predicted"/>
<keyword evidence="12" id="KW-0808">Transferase</keyword>
<gene>
    <name evidence="12" type="ORF">RCOM_0744570</name>
</gene>
<evidence type="ECO:0000256" key="7">
    <source>
        <dbReference type="ARBA" id="ARBA00023136"/>
    </source>
</evidence>
<dbReference type="GO" id="GO:0016020">
    <property type="term" value="C:membrane"/>
    <property type="evidence" value="ECO:0007669"/>
    <property type="project" value="UniProtKB-SubCell"/>
</dbReference>
<protein>
    <submittedName>
        <fullName evidence="12">Serine-threonine protein kinase, plant-type, putative</fullName>
    </submittedName>
</protein>
<dbReference type="InterPro" id="IPR001611">
    <property type="entry name" value="Leu-rich_rpt"/>
</dbReference>
<keyword evidence="13" id="KW-1185">Reference proteome</keyword>
<keyword evidence="2" id="KW-0433">Leucine-rich repeat</keyword>
<comment type="subcellular location">
    <subcellularLocation>
        <location evidence="1">Membrane</location>
        <topology evidence="1">Single-pass type I membrane protein</topology>
    </subcellularLocation>
</comment>
<dbReference type="InterPro" id="IPR013210">
    <property type="entry name" value="LRR_N_plant-typ"/>
</dbReference>
<dbReference type="InterPro" id="IPR032675">
    <property type="entry name" value="LRR_dom_sf"/>
</dbReference>
<reference evidence="13" key="1">
    <citation type="journal article" date="2010" name="Nat. Biotechnol.">
        <title>Draft genome sequence of the oilseed species Ricinus communis.</title>
        <authorList>
            <person name="Chan A.P."/>
            <person name="Crabtree J."/>
            <person name="Zhao Q."/>
            <person name="Lorenzi H."/>
            <person name="Orvis J."/>
            <person name="Puiu D."/>
            <person name="Melake-Berhan A."/>
            <person name="Jones K.M."/>
            <person name="Redman J."/>
            <person name="Chen G."/>
            <person name="Cahoon E.B."/>
            <person name="Gedil M."/>
            <person name="Stanke M."/>
            <person name="Haas B.J."/>
            <person name="Wortman J.R."/>
            <person name="Fraser-Liggett C.M."/>
            <person name="Ravel J."/>
            <person name="Rabinowicz P.D."/>
        </authorList>
    </citation>
    <scope>NUCLEOTIDE SEQUENCE [LARGE SCALE GENOMIC DNA]</scope>
    <source>
        <strain evidence="13">cv. Hale</strain>
    </source>
</reference>
<evidence type="ECO:0000256" key="1">
    <source>
        <dbReference type="ARBA" id="ARBA00004479"/>
    </source>
</evidence>
<sequence length="471" mass="52445">MGSSPYVIALSLCSLFMVAITGGLCYSGCIRIEREALLNLKLHLADPSNRLRNWVSDDGDCCRWSGVTCDNSTGHVLKLNLSTLYNQETHLGPVLLPLGGKISPSLLDLKHFRYLDLSNNFGGIEVPTFLGFLVNLRYLSLSNAGFGGMIPQQLGNLSNLQYLSLQGGYIVMHVDDLQWLSNLSSLTFLDMSSNDLSKSFDWLQGPIPSGLQNLSLLVRKLDLSYNNYSSSIPTWLCRLSNLELLNLGSNSFQGQISSLIGNITSLRNLDLSYNRFEGGIPRSLKHLCNLRLLSFRDCWMNWPYLVAVKLNNNRFHGNIPKSIGTLSLLESLHIRNNNLFGEVPISLRDCTGLITLDLSENKLAGNIPTWIGENYSSLNILSLRANEFYGHIPEELCRVASLHILDLVGNNLSGTIPSCFNSFTTMVKVNDSIGQVYLRSNYSGSFLENAFLVIKGKMVKYNTTLRFDYCP</sequence>
<dbReference type="InterPro" id="IPR046956">
    <property type="entry name" value="RLP23-like"/>
</dbReference>
<evidence type="ECO:0000259" key="11">
    <source>
        <dbReference type="Pfam" id="PF08263"/>
    </source>
</evidence>
<feature type="domain" description="Leucine-rich repeat-containing N-terminal plant-type" evidence="11">
    <location>
        <begin position="33"/>
        <end position="70"/>
    </location>
</feature>
<keyword evidence="7" id="KW-0472">Membrane</keyword>
<feature type="signal peptide" evidence="10">
    <location>
        <begin position="1"/>
        <end position="25"/>
    </location>
</feature>
<dbReference type="GO" id="GO:0016301">
    <property type="term" value="F:kinase activity"/>
    <property type="evidence" value="ECO:0007669"/>
    <property type="project" value="UniProtKB-KW"/>
</dbReference>
<dbReference type="EMBL" id="EQ973952">
    <property type="protein sequence ID" value="EEF37304.1"/>
    <property type="molecule type" value="Genomic_DNA"/>
</dbReference>
<evidence type="ECO:0000256" key="9">
    <source>
        <dbReference type="ARBA" id="ARBA00023180"/>
    </source>
</evidence>
<keyword evidence="4 10" id="KW-0732">Signal</keyword>
<name>B9SGD8_RICCO</name>
<dbReference type="InParanoid" id="B9SGD8"/>
<evidence type="ECO:0000313" key="13">
    <source>
        <dbReference type="Proteomes" id="UP000008311"/>
    </source>
</evidence>
<keyword evidence="12" id="KW-0418">Kinase</keyword>
<evidence type="ECO:0000256" key="10">
    <source>
        <dbReference type="SAM" id="SignalP"/>
    </source>
</evidence>
<dbReference type="Pfam" id="PF08263">
    <property type="entry name" value="LRRNT_2"/>
    <property type="match status" value="1"/>
</dbReference>
<dbReference type="SUPFAM" id="SSF52047">
    <property type="entry name" value="RNI-like"/>
    <property type="match status" value="1"/>
</dbReference>
<evidence type="ECO:0000313" key="12">
    <source>
        <dbReference type="EMBL" id="EEF37304.1"/>
    </source>
</evidence>
<dbReference type="FunFam" id="3.80.10.10:FF:000041">
    <property type="entry name" value="LRR receptor-like serine/threonine-protein kinase ERECTA"/>
    <property type="match status" value="1"/>
</dbReference>
<evidence type="ECO:0000256" key="6">
    <source>
        <dbReference type="ARBA" id="ARBA00022989"/>
    </source>
</evidence>
<evidence type="ECO:0000256" key="2">
    <source>
        <dbReference type="ARBA" id="ARBA00022614"/>
    </source>
</evidence>
<dbReference type="eggNOG" id="KOG0619">
    <property type="taxonomic scope" value="Eukaryota"/>
</dbReference>
<evidence type="ECO:0000256" key="8">
    <source>
        <dbReference type="ARBA" id="ARBA00023170"/>
    </source>
</evidence>
<evidence type="ECO:0000256" key="3">
    <source>
        <dbReference type="ARBA" id="ARBA00022692"/>
    </source>
</evidence>
<dbReference type="AlphaFoldDB" id="B9SGD8"/>
<dbReference type="STRING" id="3988.B9SGD8"/>
<dbReference type="PANTHER" id="PTHR48063">
    <property type="entry name" value="LRR RECEPTOR-LIKE KINASE"/>
    <property type="match status" value="1"/>
</dbReference>
<keyword evidence="6" id="KW-1133">Transmembrane helix</keyword>
<keyword evidence="5" id="KW-0677">Repeat</keyword>
<keyword evidence="9" id="KW-0325">Glycoprotein</keyword>
<accession>B9SGD8</accession>
<feature type="chain" id="PRO_5002891821" evidence="10">
    <location>
        <begin position="26"/>
        <end position="471"/>
    </location>
</feature>
<keyword evidence="3" id="KW-0812">Transmembrane</keyword>